<feature type="compositionally biased region" description="Basic and acidic residues" evidence="1">
    <location>
        <begin position="13"/>
        <end position="27"/>
    </location>
</feature>
<gene>
    <name evidence="2" type="ORF">CR513_17837</name>
</gene>
<dbReference type="PANTHER" id="PTHR35046">
    <property type="entry name" value="ZINC KNUCKLE (CCHC-TYPE) FAMILY PROTEIN"/>
    <property type="match status" value="1"/>
</dbReference>
<feature type="region of interest" description="Disordered" evidence="1">
    <location>
        <begin position="1"/>
        <end position="39"/>
    </location>
</feature>
<evidence type="ECO:0008006" key="4">
    <source>
        <dbReference type="Google" id="ProtNLM"/>
    </source>
</evidence>
<keyword evidence="3" id="KW-1185">Reference proteome</keyword>
<dbReference type="EMBL" id="QJKJ01003290">
    <property type="protein sequence ID" value="RDX99156.1"/>
    <property type="molecule type" value="Genomic_DNA"/>
</dbReference>
<organism evidence="2 3">
    <name type="scientific">Mucuna pruriens</name>
    <name type="common">Velvet bean</name>
    <name type="synonym">Dolichos pruriens</name>
    <dbReference type="NCBI Taxonomy" id="157652"/>
    <lineage>
        <taxon>Eukaryota</taxon>
        <taxon>Viridiplantae</taxon>
        <taxon>Streptophyta</taxon>
        <taxon>Embryophyta</taxon>
        <taxon>Tracheophyta</taxon>
        <taxon>Spermatophyta</taxon>
        <taxon>Magnoliopsida</taxon>
        <taxon>eudicotyledons</taxon>
        <taxon>Gunneridae</taxon>
        <taxon>Pentapetalae</taxon>
        <taxon>rosids</taxon>
        <taxon>fabids</taxon>
        <taxon>Fabales</taxon>
        <taxon>Fabaceae</taxon>
        <taxon>Papilionoideae</taxon>
        <taxon>50 kb inversion clade</taxon>
        <taxon>NPAAA clade</taxon>
        <taxon>indigoferoid/millettioid clade</taxon>
        <taxon>Phaseoleae</taxon>
        <taxon>Mucuna</taxon>
    </lineage>
</organism>
<proteinExistence type="predicted"/>
<evidence type="ECO:0000313" key="3">
    <source>
        <dbReference type="Proteomes" id="UP000257109"/>
    </source>
</evidence>
<dbReference type="Proteomes" id="UP000257109">
    <property type="component" value="Unassembled WGS sequence"/>
</dbReference>
<feature type="region of interest" description="Disordered" evidence="1">
    <location>
        <begin position="69"/>
        <end position="95"/>
    </location>
</feature>
<comment type="caution">
    <text evidence="2">The sequence shown here is derived from an EMBL/GenBank/DDBJ whole genome shotgun (WGS) entry which is preliminary data.</text>
</comment>
<feature type="non-terminal residue" evidence="2">
    <location>
        <position position="1"/>
    </location>
</feature>
<protein>
    <recommendedName>
        <fullName evidence="4">CCHC-type domain-containing protein</fullName>
    </recommendedName>
</protein>
<feature type="compositionally biased region" description="Basic residues" evidence="1">
    <location>
        <begin position="28"/>
        <end position="39"/>
    </location>
</feature>
<dbReference type="PANTHER" id="PTHR35046:SF9">
    <property type="entry name" value="RNA-DIRECTED DNA POLYMERASE"/>
    <property type="match status" value="1"/>
</dbReference>
<name>A0A371H8W7_MUCPR</name>
<sequence>HSRRSHTTSSNWKGKERREDKPLERTKVPRRGVHPSKGKKMSIKCFKYLRKGHISFQCPNMRTMILRENRDIESEISQEETSTSSSESGYSSEEAPYEGDTLMVRILMSTLVGDDQLKIENIFHSRCLIQGKCCSLIIDGGSSVNVAN</sequence>
<dbReference type="OrthoDB" id="1747743at2759"/>
<dbReference type="AlphaFoldDB" id="A0A371H8W7"/>
<accession>A0A371H8W7</accession>
<evidence type="ECO:0000313" key="2">
    <source>
        <dbReference type="EMBL" id="RDX99156.1"/>
    </source>
</evidence>
<feature type="compositionally biased region" description="Low complexity" evidence="1">
    <location>
        <begin position="79"/>
        <end position="94"/>
    </location>
</feature>
<evidence type="ECO:0000256" key="1">
    <source>
        <dbReference type="SAM" id="MobiDB-lite"/>
    </source>
</evidence>
<feature type="non-terminal residue" evidence="2">
    <location>
        <position position="148"/>
    </location>
</feature>
<reference evidence="2" key="1">
    <citation type="submission" date="2018-05" db="EMBL/GenBank/DDBJ databases">
        <title>Draft genome of Mucuna pruriens seed.</title>
        <authorList>
            <person name="Nnadi N.E."/>
            <person name="Vos R."/>
            <person name="Hasami M.H."/>
            <person name="Devisetty U.K."/>
            <person name="Aguiy J.C."/>
        </authorList>
    </citation>
    <scope>NUCLEOTIDE SEQUENCE [LARGE SCALE GENOMIC DNA]</scope>
    <source>
        <strain evidence="2">JCA_2017</strain>
    </source>
</reference>